<keyword evidence="2" id="KW-1185">Reference proteome</keyword>
<evidence type="ECO:0000313" key="1">
    <source>
        <dbReference type="EMBL" id="KAG0247015.1"/>
    </source>
</evidence>
<accession>A0A9P6PJ60</accession>
<evidence type="ECO:0000313" key="2">
    <source>
        <dbReference type="Proteomes" id="UP000726737"/>
    </source>
</evidence>
<protein>
    <submittedName>
        <fullName evidence="1">Uncharacterized protein</fullName>
    </submittedName>
</protein>
<gene>
    <name evidence="1" type="ORF">BG011_002224</name>
</gene>
<feature type="non-terminal residue" evidence="1">
    <location>
        <position position="120"/>
    </location>
</feature>
<organism evidence="1 2">
    <name type="scientific">Mortierella polycephala</name>
    <dbReference type="NCBI Taxonomy" id="41804"/>
    <lineage>
        <taxon>Eukaryota</taxon>
        <taxon>Fungi</taxon>
        <taxon>Fungi incertae sedis</taxon>
        <taxon>Mucoromycota</taxon>
        <taxon>Mortierellomycotina</taxon>
        <taxon>Mortierellomycetes</taxon>
        <taxon>Mortierellales</taxon>
        <taxon>Mortierellaceae</taxon>
        <taxon>Mortierella</taxon>
    </lineage>
</organism>
<dbReference type="EMBL" id="JAAAJA010001685">
    <property type="protein sequence ID" value="KAG0247015.1"/>
    <property type="molecule type" value="Genomic_DNA"/>
</dbReference>
<comment type="caution">
    <text evidence="1">The sequence shown here is derived from an EMBL/GenBank/DDBJ whole genome shotgun (WGS) entry which is preliminary data.</text>
</comment>
<name>A0A9P6PJ60_9FUNG</name>
<dbReference type="AlphaFoldDB" id="A0A9P6PJ60"/>
<proteinExistence type="predicted"/>
<sequence>MSAEQNLFDSFAQDFASAKGGDALLFANLNKATGDRKIFLQALYVCYTAVNTLPESGATSAQVAAAQNAIHRQVRHAFTQFNAYQANPLAGQSMLELTEFANAGITGNTLTTLTNFMDKT</sequence>
<reference evidence="1" key="1">
    <citation type="journal article" date="2020" name="Fungal Divers.">
        <title>Resolving the Mortierellaceae phylogeny through synthesis of multi-gene phylogenetics and phylogenomics.</title>
        <authorList>
            <person name="Vandepol N."/>
            <person name="Liber J."/>
            <person name="Desiro A."/>
            <person name="Na H."/>
            <person name="Kennedy M."/>
            <person name="Barry K."/>
            <person name="Grigoriev I.V."/>
            <person name="Miller A.N."/>
            <person name="O'Donnell K."/>
            <person name="Stajich J.E."/>
            <person name="Bonito G."/>
        </authorList>
    </citation>
    <scope>NUCLEOTIDE SEQUENCE</scope>
    <source>
        <strain evidence="1">KOD948</strain>
    </source>
</reference>
<dbReference type="Proteomes" id="UP000726737">
    <property type="component" value="Unassembled WGS sequence"/>
</dbReference>